<keyword evidence="5" id="KW-1185">Reference proteome</keyword>
<dbReference type="GO" id="GO:0102193">
    <property type="term" value="F:protein-ribulosamine 3-kinase activity"/>
    <property type="evidence" value="ECO:0007669"/>
    <property type="project" value="UniProtKB-EC"/>
</dbReference>
<comment type="catalytic activity">
    <reaction evidence="2">
        <text>N(6)-D-ribulosyl-L-lysyl-[protein] + ATP = N(6)-(3-O-phospho-D-ribulosyl)-L-lysyl-[protein] + ADP + H(+)</text>
        <dbReference type="Rhea" id="RHEA:48432"/>
        <dbReference type="Rhea" id="RHEA-COMP:12103"/>
        <dbReference type="Rhea" id="RHEA-COMP:12104"/>
        <dbReference type="ChEBI" id="CHEBI:15378"/>
        <dbReference type="ChEBI" id="CHEBI:30616"/>
        <dbReference type="ChEBI" id="CHEBI:90418"/>
        <dbReference type="ChEBI" id="CHEBI:90420"/>
        <dbReference type="ChEBI" id="CHEBI:456216"/>
        <dbReference type="EC" id="2.7.1.172"/>
    </reaction>
    <physiologicalReaction direction="left-to-right" evidence="2">
        <dbReference type="Rhea" id="RHEA:48433"/>
    </physiologicalReaction>
</comment>
<dbReference type="PANTHER" id="PTHR12149">
    <property type="entry name" value="FRUCTOSAMINE 3 KINASE-RELATED PROTEIN"/>
    <property type="match status" value="1"/>
</dbReference>
<evidence type="ECO:0000256" key="1">
    <source>
        <dbReference type="ARBA" id="ARBA00011961"/>
    </source>
</evidence>
<dbReference type="EMBL" id="CAJPDT010000035">
    <property type="protein sequence ID" value="CAF9924178.1"/>
    <property type="molecule type" value="Genomic_DNA"/>
</dbReference>
<dbReference type="Proteomes" id="UP000664534">
    <property type="component" value="Unassembled WGS sequence"/>
</dbReference>
<dbReference type="PANTHER" id="PTHR12149:SF8">
    <property type="entry name" value="PROTEIN-RIBULOSAMINE 3-KINASE"/>
    <property type="match status" value="1"/>
</dbReference>
<evidence type="ECO:0000313" key="4">
    <source>
        <dbReference type="EMBL" id="CAF9924178.1"/>
    </source>
</evidence>
<sequence>MLDTLPDQSICGLHHQVEEGSEAVHAPASFAASLSVDEAVKKAFPVPETKIVYALNYGRPLWGRTAKIIVRLPDGQEKDYFLKAFSLGDIGKCMCEGEFESLKAMHTVSSSFVPEPHAWGRYQDDPETYFLLADFRYIGEQVRSGASLWSPPAGPNRLATRLADLHQRSKSPTGKFGFHLKTCHNKIVQAVDTWEDSWCKLYGRHLGHVLEVANKDLNWPEFEAVGQLVLEKVVPRLLLPLQSGGRFLDPCLLHGHCWDGNTATDMKTGEPFVFDACSFYGHNEYDTGNWRAARHRVSNKAYMKAYKRKFPVSEPEEDWDARNLLYSLTLNIANTLYIPGSEEPKVVYDDMTSLCEMFCADDLKRTLESIESLASEDDQENHDEADVEENEEEEEED</sequence>
<evidence type="ECO:0000256" key="3">
    <source>
        <dbReference type="SAM" id="MobiDB-lite"/>
    </source>
</evidence>
<reference evidence="4" key="1">
    <citation type="submission" date="2021-03" db="EMBL/GenBank/DDBJ databases">
        <authorList>
            <person name="Tagirdzhanova G."/>
        </authorList>
    </citation>
    <scope>NUCLEOTIDE SEQUENCE</scope>
</reference>
<organism evidence="4 5">
    <name type="scientific">Imshaugia aleurites</name>
    <dbReference type="NCBI Taxonomy" id="172621"/>
    <lineage>
        <taxon>Eukaryota</taxon>
        <taxon>Fungi</taxon>
        <taxon>Dikarya</taxon>
        <taxon>Ascomycota</taxon>
        <taxon>Pezizomycotina</taxon>
        <taxon>Lecanoromycetes</taxon>
        <taxon>OSLEUM clade</taxon>
        <taxon>Lecanoromycetidae</taxon>
        <taxon>Lecanorales</taxon>
        <taxon>Lecanorineae</taxon>
        <taxon>Parmeliaceae</taxon>
        <taxon>Imshaugia</taxon>
    </lineage>
</organism>
<dbReference type="InterPro" id="IPR011009">
    <property type="entry name" value="Kinase-like_dom_sf"/>
</dbReference>
<comment type="caution">
    <text evidence="4">The sequence shown here is derived from an EMBL/GenBank/DDBJ whole genome shotgun (WGS) entry which is preliminary data.</text>
</comment>
<feature type="region of interest" description="Disordered" evidence="3">
    <location>
        <begin position="369"/>
        <end position="397"/>
    </location>
</feature>
<dbReference type="AlphaFoldDB" id="A0A8H3FLQ6"/>
<dbReference type="EC" id="2.7.1.172" evidence="1"/>
<dbReference type="Pfam" id="PF03881">
    <property type="entry name" value="Fructosamin_kin"/>
    <property type="match status" value="1"/>
</dbReference>
<dbReference type="SUPFAM" id="SSF56112">
    <property type="entry name" value="Protein kinase-like (PK-like)"/>
    <property type="match status" value="1"/>
</dbReference>
<proteinExistence type="predicted"/>
<dbReference type="OrthoDB" id="5772781at2759"/>
<name>A0A8H3FLQ6_9LECA</name>
<evidence type="ECO:0000313" key="5">
    <source>
        <dbReference type="Proteomes" id="UP000664534"/>
    </source>
</evidence>
<evidence type="ECO:0000256" key="2">
    <source>
        <dbReference type="ARBA" id="ARBA00048655"/>
    </source>
</evidence>
<gene>
    <name evidence="4" type="ORF">IMSHALPRED_006135</name>
</gene>
<feature type="compositionally biased region" description="Acidic residues" evidence="3">
    <location>
        <begin position="374"/>
        <end position="397"/>
    </location>
</feature>
<accession>A0A8H3FLQ6</accession>
<dbReference type="InterPro" id="IPR016477">
    <property type="entry name" value="Fructo-/Ketosamine-3-kinase"/>
</dbReference>
<dbReference type="Gene3D" id="3.90.1200.10">
    <property type="match status" value="1"/>
</dbReference>
<protein>
    <recommendedName>
        <fullName evidence="1">protein-ribulosamine 3-kinase</fullName>
        <ecNumber evidence="1">2.7.1.172</ecNumber>
    </recommendedName>
</protein>